<name>A0A1B0GPY5_PHLPP</name>
<evidence type="ECO:0000313" key="2">
    <source>
        <dbReference type="Proteomes" id="UP000092462"/>
    </source>
</evidence>
<dbReference type="VEuPathDB" id="VectorBase:PPAI008286"/>
<accession>A0A1B0GPY5</accession>
<dbReference type="InterPro" id="IPR011009">
    <property type="entry name" value="Kinase-like_dom_sf"/>
</dbReference>
<dbReference type="VEuPathDB" id="VectorBase:PPAPM1_011454"/>
<dbReference type="GO" id="GO:0004714">
    <property type="term" value="F:transmembrane receptor protein tyrosine kinase activity"/>
    <property type="evidence" value="ECO:0007669"/>
    <property type="project" value="TreeGrafter"/>
</dbReference>
<dbReference type="GO" id="GO:0007169">
    <property type="term" value="P:cell surface receptor protein tyrosine kinase signaling pathway"/>
    <property type="evidence" value="ECO:0007669"/>
    <property type="project" value="TreeGrafter"/>
</dbReference>
<dbReference type="Pfam" id="PF07714">
    <property type="entry name" value="PK_Tyr_Ser-Thr"/>
    <property type="match status" value="1"/>
</dbReference>
<dbReference type="PANTHER" id="PTHR24416">
    <property type="entry name" value="TYROSINE-PROTEIN KINASE RECEPTOR"/>
    <property type="match status" value="1"/>
</dbReference>
<dbReference type="EnsemblMetazoa" id="PPAI008286-RA">
    <property type="protein sequence ID" value="PPAI008286-PA"/>
    <property type="gene ID" value="PPAI008286"/>
</dbReference>
<dbReference type="Gene3D" id="3.30.200.20">
    <property type="entry name" value="Phosphorylase Kinase, domain 1"/>
    <property type="match status" value="1"/>
</dbReference>
<keyword evidence="2" id="KW-1185">Reference proteome</keyword>
<dbReference type="InterPro" id="IPR000719">
    <property type="entry name" value="Prot_kinase_dom"/>
</dbReference>
<dbReference type="PROSITE" id="PS50011">
    <property type="entry name" value="PROTEIN_KINASE_DOM"/>
    <property type="match status" value="1"/>
</dbReference>
<dbReference type="GO" id="GO:0005524">
    <property type="term" value="F:ATP binding"/>
    <property type="evidence" value="ECO:0007669"/>
    <property type="project" value="InterPro"/>
</dbReference>
<dbReference type="Proteomes" id="UP000092462">
    <property type="component" value="Unassembled WGS sequence"/>
</dbReference>
<reference evidence="1" key="1">
    <citation type="submission" date="2022-08" db="UniProtKB">
        <authorList>
            <consortium name="EnsemblMetazoa"/>
        </authorList>
    </citation>
    <scope>IDENTIFICATION</scope>
    <source>
        <strain evidence="1">Israel</strain>
    </source>
</reference>
<organism evidence="1 2">
    <name type="scientific">Phlebotomus papatasi</name>
    <name type="common">Sandfly</name>
    <dbReference type="NCBI Taxonomy" id="29031"/>
    <lineage>
        <taxon>Eukaryota</taxon>
        <taxon>Metazoa</taxon>
        <taxon>Ecdysozoa</taxon>
        <taxon>Arthropoda</taxon>
        <taxon>Hexapoda</taxon>
        <taxon>Insecta</taxon>
        <taxon>Pterygota</taxon>
        <taxon>Neoptera</taxon>
        <taxon>Endopterygota</taxon>
        <taxon>Diptera</taxon>
        <taxon>Nematocera</taxon>
        <taxon>Psychodoidea</taxon>
        <taxon>Psychodidae</taxon>
        <taxon>Phlebotomus</taxon>
        <taxon>Phlebotomus</taxon>
    </lineage>
</organism>
<dbReference type="GO" id="GO:0043235">
    <property type="term" value="C:receptor complex"/>
    <property type="evidence" value="ECO:0007669"/>
    <property type="project" value="TreeGrafter"/>
</dbReference>
<sequence>MLKKSANSEEIKEFKQEIDVMKSVGYHANIVGLVGHCTRDIHKMMLLTEFCSKGNLLNYLR</sequence>
<protein>
    <submittedName>
        <fullName evidence="1">Uncharacterized protein</fullName>
    </submittedName>
</protein>
<dbReference type="PANTHER" id="PTHR24416:SF620">
    <property type="entry name" value="TYROSINE-PROTEIN KINASE RECEPTOR TORSO"/>
    <property type="match status" value="1"/>
</dbReference>
<dbReference type="InterPro" id="IPR001245">
    <property type="entry name" value="Ser-Thr/Tyr_kinase_cat_dom"/>
</dbReference>
<dbReference type="InterPro" id="IPR050122">
    <property type="entry name" value="RTK"/>
</dbReference>
<dbReference type="SUPFAM" id="SSF56112">
    <property type="entry name" value="Protein kinase-like (PK-like)"/>
    <property type="match status" value="1"/>
</dbReference>
<dbReference type="GO" id="GO:0005886">
    <property type="term" value="C:plasma membrane"/>
    <property type="evidence" value="ECO:0007669"/>
    <property type="project" value="TreeGrafter"/>
</dbReference>
<evidence type="ECO:0000313" key="1">
    <source>
        <dbReference type="EnsemblMetazoa" id="PPAI008286-PA"/>
    </source>
</evidence>
<dbReference type="EMBL" id="AJVK01015735">
    <property type="status" value="NOT_ANNOTATED_CDS"/>
    <property type="molecule type" value="Genomic_DNA"/>
</dbReference>
<proteinExistence type="predicted"/>
<dbReference type="AlphaFoldDB" id="A0A1B0GPY5"/>